<dbReference type="InterPro" id="IPR001750">
    <property type="entry name" value="ND/Mrp_TM"/>
</dbReference>
<accession>A0ABX5LXY3</accession>
<evidence type="ECO:0000313" key="13">
    <source>
        <dbReference type="Proteomes" id="UP000248090"/>
    </source>
</evidence>
<evidence type="ECO:0000256" key="2">
    <source>
        <dbReference type="ARBA" id="ARBA00009025"/>
    </source>
</evidence>
<evidence type="ECO:0000256" key="10">
    <source>
        <dbReference type="SAM" id="Phobius"/>
    </source>
</evidence>
<feature type="transmembrane region" description="Helical" evidence="10">
    <location>
        <begin position="401"/>
        <end position="420"/>
    </location>
</feature>
<dbReference type="InterPro" id="IPR010227">
    <property type="entry name" value="NADH_Q_OxRdtase_chainM/4"/>
</dbReference>
<feature type="transmembrane region" description="Helical" evidence="10">
    <location>
        <begin position="328"/>
        <end position="346"/>
    </location>
</feature>
<evidence type="ECO:0000256" key="7">
    <source>
        <dbReference type="ARBA" id="ARBA00031584"/>
    </source>
</evidence>
<feature type="transmembrane region" description="Helical" evidence="10">
    <location>
        <begin position="367"/>
        <end position="389"/>
    </location>
</feature>
<feature type="transmembrane region" description="Helical" evidence="10">
    <location>
        <begin position="155"/>
        <end position="176"/>
    </location>
</feature>
<evidence type="ECO:0000256" key="3">
    <source>
        <dbReference type="ARBA" id="ARBA00019906"/>
    </source>
</evidence>
<name>A0ABX5LXY3_9GAMM</name>
<feature type="transmembrane region" description="Helical" evidence="10">
    <location>
        <begin position="448"/>
        <end position="468"/>
    </location>
</feature>
<dbReference type="EMBL" id="LAPT01000041">
    <property type="protein sequence ID" value="PXF31479.1"/>
    <property type="molecule type" value="Genomic_DNA"/>
</dbReference>
<dbReference type="Proteomes" id="UP000248090">
    <property type="component" value="Unassembled WGS sequence"/>
</dbReference>
<feature type="transmembrane region" description="Helical" evidence="10">
    <location>
        <begin position="123"/>
        <end position="143"/>
    </location>
</feature>
<dbReference type="InterPro" id="IPR003918">
    <property type="entry name" value="NADH_UbQ_OxRdtase"/>
</dbReference>
<dbReference type="PANTHER" id="PTHR43507">
    <property type="entry name" value="NADH-UBIQUINONE OXIDOREDUCTASE CHAIN 4"/>
    <property type="match status" value="1"/>
</dbReference>
<comment type="caution">
    <text evidence="12">The sequence shown here is derived from an EMBL/GenBank/DDBJ whole genome shotgun (WGS) entry which is preliminary data.</text>
</comment>
<evidence type="ECO:0000256" key="9">
    <source>
        <dbReference type="RuleBase" id="RU000320"/>
    </source>
</evidence>
<keyword evidence="5 10" id="KW-1133">Transmembrane helix</keyword>
<keyword evidence="6 10" id="KW-0472">Membrane</keyword>
<proteinExistence type="inferred from homology"/>
<feature type="transmembrane region" description="Helical" evidence="10">
    <location>
        <begin position="6"/>
        <end position="23"/>
    </location>
</feature>
<evidence type="ECO:0000256" key="6">
    <source>
        <dbReference type="ARBA" id="ARBA00023136"/>
    </source>
</evidence>
<feature type="transmembrane region" description="Helical" evidence="10">
    <location>
        <begin position="267"/>
        <end position="285"/>
    </location>
</feature>
<sequence length="494" mass="53075">MLNLVIYFPLLAAAAIWLGCRERGTLARSLTLAVICLETLILFGLAMGGNTLSLDAEWIADYGIHYHLQLDGLGLALSVLSGGLAVVAMLVGWERIDRWQAFGPLLLATLSGMVGLFAAYDLILFYVFWELMLIPMYFMLAMWGDPDSRRSATQFMLVTVTASLLMLVAIILLFIAHGVQTGIYTFDYGILKQTPLIGNTLLSKLILAGLLLGFGVKVPVFPLHFWAPLAYRKGDPSVIIMLSGAMANAGVYGLLRFTMPLMPEVTAAFAPWGMAIGAIGTLYGAAQAIRQEDLRGVIAWSSISHMNIAILALFAWQAQALHGMALQLLAHGLSVAGLFAIAALLLDRKRDGVYANVGGLYAQMPKLGMCFLFFVVATVGMPGLANFAGEALILAGAISRSILWGSVGAVTILLSVIYGVKVYGKVMLGPVNPRVPTELWDLNSREKAALTVLIIAILVIGLMPQLMIETVHLPTAELLAVNIDSLFGGVHAID</sequence>
<dbReference type="Pfam" id="PF00361">
    <property type="entry name" value="Proton_antipo_M"/>
    <property type="match status" value="1"/>
</dbReference>
<feature type="transmembrane region" description="Helical" evidence="10">
    <location>
        <begin position="99"/>
        <end position="117"/>
    </location>
</feature>
<evidence type="ECO:0000256" key="8">
    <source>
        <dbReference type="ARBA" id="ARBA00032798"/>
    </source>
</evidence>
<feature type="domain" description="NADH:quinone oxidoreductase/Mrp antiporter transmembrane" evidence="11">
    <location>
        <begin position="119"/>
        <end position="412"/>
    </location>
</feature>
<evidence type="ECO:0000259" key="11">
    <source>
        <dbReference type="Pfam" id="PF00361"/>
    </source>
</evidence>
<protein>
    <recommendedName>
        <fullName evidence="3">NADH-quinone oxidoreductase subunit M</fullName>
    </recommendedName>
    <alternativeName>
        <fullName evidence="7">NADH dehydrogenase I subunit M</fullName>
    </alternativeName>
    <alternativeName>
        <fullName evidence="8">NDH-1 subunit M</fullName>
    </alternativeName>
</protein>
<organism evidence="12 13">
    <name type="scientific">Pokkaliibacter plantistimulans</name>
    <dbReference type="NCBI Taxonomy" id="1635171"/>
    <lineage>
        <taxon>Bacteria</taxon>
        <taxon>Pseudomonadati</taxon>
        <taxon>Pseudomonadota</taxon>
        <taxon>Gammaproteobacteria</taxon>
        <taxon>Oceanospirillales</taxon>
        <taxon>Balneatrichaceae</taxon>
        <taxon>Pokkaliibacter</taxon>
    </lineage>
</organism>
<dbReference type="PRINTS" id="PR01437">
    <property type="entry name" value="NUOXDRDTASE4"/>
</dbReference>
<comment type="subcellular location">
    <subcellularLocation>
        <location evidence="1">Endomembrane system</location>
        <topology evidence="1">Multi-pass membrane protein</topology>
    </subcellularLocation>
    <subcellularLocation>
        <location evidence="9">Membrane</location>
        <topology evidence="9">Multi-pass membrane protein</topology>
    </subcellularLocation>
</comment>
<dbReference type="PANTHER" id="PTHR43507:SF1">
    <property type="entry name" value="NADH-UBIQUINONE OXIDOREDUCTASE CHAIN 4"/>
    <property type="match status" value="1"/>
</dbReference>
<evidence type="ECO:0000256" key="5">
    <source>
        <dbReference type="ARBA" id="ARBA00022989"/>
    </source>
</evidence>
<evidence type="ECO:0000256" key="4">
    <source>
        <dbReference type="ARBA" id="ARBA00022692"/>
    </source>
</evidence>
<feature type="transmembrane region" description="Helical" evidence="10">
    <location>
        <begin position="72"/>
        <end position="92"/>
    </location>
</feature>
<feature type="transmembrane region" description="Helical" evidence="10">
    <location>
        <begin position="30"/>
        <end position="52"/>
    </location>
</feature>
<reference evidence="12 13" key="1">
    <citation type="submission" date="2015-03" db="EMBL/GenBank/DDBJ databases">
        <authorList>
            <person name="Krishnan R."/>
            <person name="Midha S."/>
            <person name="Patil P.B."/>
            <person name="Rameshkumar N."/>
        </authorList>
    </citation>
    <scope>NUCLEOTIDE SEQUENCE [LARGE SCALE GENOMIC DNA]</scope>
    <source>
        <strain evidence="12 13">L1E11</strain>
    </source>
</reference>
<evidence type="ECO:0000256" key="1">
    <source>
        <dbReference type="ARBA" id="ARBA00004127"/>
    </source>
</evidence>
<keyword evidence="4 9" id="KW-0812">Transmembrane</keyword>
<dbReference type="RefSeq" id="WP_110187147.1">
    <property type="nucleotide sequence ID" value="NZ_CP177354.1"/>
</dbReference>
<feature type="transmembrane region" description="Helical" evidence="10">
    <location>
        <begin position="237"/>
        <end position="255"/>
    </location>
</feature>
<evidence type="ECO:0000313" key="12">
    <source>
        <dbReference type="EMBL" id="PXF31479.1"/>
    </source>
</evidence>
<gene>
    <name evidence="12" type="ORF">WH50_09800</name>
</gene>
<comment type="similarity">
    <text evidence="2">Belongs to the complex I subunit 4 family.</text>
</comment>
<feature type="transmembrane region" description="Helical" evidence="10">
    <location>
        <begin position="297"/>
        <end position="316"/>
    </location>
</feature>
<feature type="transmembrane region" description="Helical" evidence="10">
    <location>
        <begin position="196"/>
        <end position="216"/>
    </location>
</feature>
<keyword evidence="13" id="KW-1185">Reference proteome</keyword>
<dbReference type="NCBIfam" id="TIGR01972">
    <property type="entry name" value="NDH_I_M"/>
    <property type="match status" value="1"/>
</dbReference>